<dbReference type="AlphaFoldDB" id="A0A3R7HAJ8"/>
<feature type="coiled-coil region" evidence="1">
    <location>
        <begin position="565"/>
        <end position="592"/>
    </location>
</feature>
<proteinExistence type="predicted"/>
<reference evidence="3 4" key="1">
    <citation type="journal article" date="2014" name="Genome Announc.">
        <title>Draft Genome Sequence of Streptomyces fradiae ATCC 19609, a Strain Highly Sensitive to Antibiotics.</title>
        <authorList>
            <person name="Bekker O.B."/>
            <person name="Klimina K.M."/>
            <person name="Vatlin A.A."/>
            <person name="Zakharevich N.V."/>
            <person name="Kasianov A.S."/>
            <person name="Danilenko V.N."/>
        </authorList>
    </citation>
    <scope>NUCLEOTIDE SEQUENCE [LARGE SCALE GENOMIC DNA]</scope>
    <source>
        <strain evidence="3 4">ATCC 19609</strain>
    </source>
</reference>
<name>A0A3R7HAJ8_9ACTN</name>
<feature type="compositionally biased region" description="Low complexity" evidence="2">
    <location>
        <begin position="614"/>
        <end position="637"/>
    </location>
</feature>
<accession>A0A3R7HAJ8</accession>
<sequence length="660" mass="72103">MPDTDATRQKETKGQGDALEPDPPTPRLYSLTTRYIDQFLGGQDGPDLLSDDAITALHFALTVSSSSPLAITCSVTADGRTWTRLPLHVLRADAVNALRQDVKPPMLNDPPSRPRAALSRLIEHAQRNWLDSVLREPVDDVSTWVPDEPAAADWIRAGRLWAAIWGEPPSESVLDQLPFPTGTPSTTLGRISLRTEATAVLDAIALAHTPATDDSLADLHAAWKLLHDLDETLDPQYGPGTDLRTPVHLLLDRIAALHPDTAAPLAATRDHPGAARIRAAAHAYLRHVLALWPDTADWTDRARTAYLEELHALRLAKGGQPAGPPETQAQTVLRAVLAPLAEPTALSRHEAAALWRSHSGRGAEQASWDTTVQTNRMDDLARAHTTEGTPRQRGEAIAAAQRNLTAATHYHDEHLTTHAARGHLHRLAASLVTLDKARRALQEGIWQIADARRAQHDPAKGPWNGYDEHRATADLTPVLTAGEARIAHLRQRHLDATHEALTDLIPQLTDIPRDGHRHYAMRTHLAPLDLLRQDLNTLASLIDTRRRTCTELRTRLDTGPRFGQKHAITHDLAAAEKDLRGLERRYADTQTEFALSVTIGRTFDQVRNPPPPDATAAQHSADAAPRPTRRTIPSTPTGHDQATAAALRPGPTAHGRTAGA</sequence>
<dbReference type="EMBL" id="JNAD02000013">
    <property type="protein sequence ID" value="RKM92621.1"/>
    <property type="molecule type" value="Genomic_DNA"/>
</dbReference>
<protein>
    <submittedName>
        <fullName evidence="3">Uncharacterized protein</fullName>
    </submittedName>
</protein>
<gene>
    <name evidence="3" type="ORF">SFRA_024860</name>
</gene>
<dbReference type="OrthoDB" id="4335920at2"/>
<comment type="caution">
    <text evidence="3">The sequence shown here is derived from an EMBL/GenBank/DDBJ whole genome shotgun (WGS) entry which is preliminary data.</text>
</comment>
<feature type="region of interest" description="Disordered" evidence="2">
    <location>
        <begin position="602"/>
        <end position="660"/>
    </location>
</feature>
<keyword evidence="4" id="KW-1185">Reference proteome</keyword>
<dbReference type="RefSeq" id="WP_043467623.1">
    <property type="nucleotide sequence ID" value="NZ_JNAD02000013.1"/>
</dbReference>
<evidence type="ECO:0000256" key="2">
    <source>
        <dbReference type="SAM" id="MobiDB-lite"/>
    </source>
</evidence>
<evidence type="ECO:0000256" key="1">
    <source>
        <dbReference type="SAM" id="Coils"/>
    </source>
</evidence>
<evidence type="ECO:0000313" key="4">
    <source>
        <dbReference type="Proteomes" id="UP000028058"/>
    </source>
</evidence>
<feature type="region of interest" description="Disordered" evidence="2">
    <location>
        <begin position="1"/>
        <end position="26"/>
    </location>
</feature>
<dbReference type="Proteomes" id="UP000028058">
    <property type="component" value="Unassembled WGS sequence"/>
</dbReference>
<feature type="compositionally biased region" description="Basic and acidic residues" evidence="2">
    <location>
        <begin position="1"/>
        <end position="14"/>
    </location>
</feature>
<organism evidence="3 4">
    <name type="scientific">Streptomyces xinghaiensis</name>
    <dbReference type="NCBI Taxonomy" id="1038928"/>
    <lineage>
        <taxon>Bacteria</taxon>
        <taxon>Bacillati</taxon>
        <taxon>Actinomycetota</taxon>
        <taxon>Actinomycetes</taxon>
        <taxon>Kitasatosporales</taxon>
        <taxon>Streptomycetaceae</taxon>
        <taxon>Streptomyces</taxon>
    </lineage>
</organism>
<evidence type="ECO:0000313" key="3">
    <source>
        <dbReference type="EMBL" id="RKM92621.1"/>
    </source>
</evidence>
<keyword evidence="1" id="KW-0175">Coiled coil</keyword>